<evidence type="ECO:0000259" key="11">
    <source>
        <dbReference type="Pfam" id="PF08263"/>
    </source>
</evidence>
<evidence type="ECO:0000313" key="13">
    <source>
        <dbReference type="Proteomes" id="UP001172457"/>
    </source>
</evidence>
<keyword evidence="4" id="KW-0433">Leucine-rich repeat</keyword>
<dbReference type="Gene3D" id="3.80.10.10">
    <property type="entry name" value="Ribonuclease Inhibitor"/>
    <property type="match status" value="5"/>
</dbReference>
<dbReference type="FunFam" id="3.80.10.10:FF:000213">
    <property type="entry name" value="Tyrosine-sulfated glycopeptide receptor 1"/>
    <property type="match status" value="1"/>
</dbReference>
<accession>A0AA38TGP8</accession>
<comment type="caution">
    <text evidence="12">The sequence shown here is derived from an EMBL/GenBank/DDBJ whole genome shotgun (WGS) entry which is preliminary data.</text>
</comment>
<dbReference type="SUPFAM" id="SSF52058">
    <property type="entry name" value="L domain-like"/>
    <property type="match status" value="2"/>
</dbReference>
<dbReference type="InterPro" id="IPR013210">
    <property type="entry name" value="LRR_N_plant-typ"/>
</dbReference>
<keyword evidence="7" id="KW-1133">Transmembrane helix</keyword>
<keyword evidence="6" id="KW-0677">Repeat</keyword>
<dbReference type="AlphaFoldDB" id="A0AA38TGP8"/>
<name>A0AA38TGP8_9ASTR</name>
<evidence type="ECO:0000256" key="3">
    <source>
        <dbReference type="ARBA" id="ARBA00022475"/>
    </source>
</evidence>
<dbReference type="InterPro" id="IPR051502">
    <property type="entry name" value="RLP_Defense_Trigger"/>
</dbReference>
<feature type="compositionally biased region" description="Acidic residues" evidence="10">
    <location>
        <begin position="1053"/>
        <end position="1069"/>
    </location>
</feature>
<dbReference type="GO" id="GO:0005886">
    <property type="term" value="C:plasma membrane"/>
    <property type="evidence" value="ECO:0007669"/>
    <property type="project" value="UniProtKB-SubCell"/>
</dbReference>
<keyword evidence="3" id="KW-1003">Cell membrane</keyword>
<dbReference type="InterPro" id="IPR032675">
    <property type="entry name" value="LRR_dom_sf"/>
</dbReference>
<evidence type="ECO:0000256" key="10">
    <source>
        <dbReference type="SAM" id="MobiDB-lite"/>
    </source>
</evidence>
<dbReference type="PANTHER" id="PTHR48062:SF21">
    <property type="entry name" value="RECEPTOR-LIKE PROTEIN 12"/>
    <property type="match status" value="1"/>
</dbReference>
<dbReference type="SMART" id="SM00365">
    <property type="entry name" value="LRR_SD22"/>
    <property type="match status" value="6"/>
</dbReference>
<dbReference type="FunFam" id="3.80.10.10:FF:001678">
    <property type="entry name" value="Calmodulin-binding receptor kinase CaMRLK"/>
    <property type="match status" value="1"/>
</dbReference>
<dbReference type="GO" id="GO:0006952">
    <property type="term" value="P:defense response"/>
    <property type="evidence" value="ECO:0007669"/>
    <property type="project" value="UniProtKB-ARBA"/>
</dbReference>
<proteinExistence type="inferred from homology"/>
<evidence type="ECO:0000256" key="9">
    <source>
        <dbReference type="ARBA" id="ARBA00023180"/>
    </source>
</evidence>
<evidence type="ECO:0000256" key="4">
    <source>
        <dbReference type="ARBA" id="ARBA00022614"/>
    </source>
</evidence>
<dbReference type="GO" id="GO:0051707">
    <property type="term" value="P:response to other organism"/>
    <property type="evidence" value="ECO:0007669"/>
    <property type="project" value="UniProtKB-ARBA"/>
</dbReference>
<protein>
    <recommendedName>
        <fullName evidence="11">Leucine-rich repeat-containing N-terminal plant-type domain-containing protein</fullName>
    </recommendedName>
</protein>
<dbReference type="FunFam" id="3.80.10.10:FF:000383">
    <property type="entry name" value="Leucine-rich repeat receptor protein kinase EMS1"/>
    <property type="match status" value="1"/>
</dbReference>
<dbReference type="Pfam" id="PF13855">
    <property type="entry name" value="LRR_8"/>
    <property type="match status" value="3"/>
</dbReference>
<dbReference type="InterPro" id="IPR001611">
    <property type="entry name" value="Leu-rich_rpt"/>
</dbReference>
<evidence type="ECO:0000256" key="2">
    <source>
        <dbReference type="ARBA" id="ARBA00009592"/>
    </source>
</evidence>
<reference evidence="12" key="1">
    <citation type="submission" date="2023-03" db="EMBL/GenBank/DDBJ databases">
        <title>Chromosome-scale reference genome and RAD-based genetic map of yellow starthistle (Centaurea solstitialis) reveal putative structural variation and QTLs associated with invader traits.</title>
        <authorList>
            <person name="Reatini B."/>
            <person name="Cang F.A."/>
            <person name="Jiang Q."/>
            <person name="Mckibben M.T.W."/>
            <person name="Barker M.S."/>
            <person name="Rieseberg L.H."/>
            <person name="Dlugosch K.M."/>
        </authorList>
    </citation>
    <scope>NUCLEOTIDE SEQUENCE</scope>
    <source>
        <strain evidence="12">CAN-66</strain>
        <tissue evidence="12">Leaf</tissue>
    </source>
</reference>
<comment type="subcellular location">
    <subcellularLocation>
        <location evidence="1">Cell membrane</location>
        <topology evidence="1">Single-pass type I membrane protein</topology>
    </subcellularLocation>
</comment>
<evidence type="ECO:0000256" key="5">
    <source>
        <dbReference type="ARBA" id="ARBA00022692"/>
    </source>
</evidence>
<keyword evidence="13" id="KW-1185">Reference proteome</keyword>
<evidence type="ECO:0000256" key="7">
    <source>
        <dbReference type="ARBA" id="ARBA00022989"/>
    </source>
</evidence>
<feature type="domain" description="Leucine-rich repeat-containing N-terminal plant-type" evidence="11">
    <location>
        <begin position="26"/>
        <end position="71"/>
    </location>
</feature>
<dbReference type="PANTHER" id="PTHR48062">
    <property type="entry name" value="RECEPTOR-LIKE PROTEIN 14"/>
    <property type="match status" value="1"/>
</dbReference>
<keyword evidence="8" id="KW-0472">Membrane</keyword>
<dbReference type="InterPro" id="IPR003591">
    <property type="entry name" value="Leu-rich_rpt_typical-subtyp"/>
</dbReference>
<evidence type="ECO:0000313" key="12">
    <source>
        <dbReference type="EMBL" id="KAJ9560623.1"/>
    </source>
</evidence>
<sequence>MVLFVVGNVDDSYYMVCRIQGGCIVEERKALLEIKSSLIDSYALSVDPLPLWVDDGSIGGECCHWEGVKCNKTTGHVANLSLRNTMGILNTDSISCTRSWPLNVSLFLHFKELKSIDLSWNCLDSGIVNTGLERLSSLKKLEALDFSKNAISIDALPSLGALTSIRVLHLGDNDFEGYFPALGIFGKLGDIGYLLQPNASICIYKCFGGAKRFHDSYFITGFDQVSLFKKLRILNLGNNGFNASFITSLKALPLLRSLNLSENLLGGSFPAKELANLTNLEELDLSGNGLHGRHTIKGKRRFSHECKRLSKLQRLKSIFLQDNNFNKRIISCLSSLPSLKALDLSHNFKQGSPFPIQEFSLLPPDFEVLLLSGNHFKGTLPMEVLASRFHLLEVLDLSYNNFVGSIPSKIQDLSSLRVVSFANNELNGSLPDHGLCVLKNLLELDLSHNMFNGSVPHCFNRLASLKFLDISSNRFSGILTPSPIANLTSLEYVDFGTNTFEGPFSFGSLSNNTKLEVVRFMSNNNKFEVETEEPIGWVPFFQLKVLVLSSCNMNRPRGSVFPSFLLHQYRLQEIDLSHNSLVGPFPNWLIANNTMLKFLNLRNNSFSGIICMPFINAKTMWWLDISGNHMNGTIAYGIQKFLPNIYYLNLSSNSLDGVIPTSIGELSELYALDLSDNEFSGEVPMGLFSNLPFLSILKLSRNKLHGDVLSGNLSLGNIQRLELDGNRFTGKIGDGNISYSYLRRLDIGDNSFIGMIPQWISNSGLYELVLRNNSLEGKFRCGTNSFDFLDISQNRFSGTIPSCLNFKYVKHLHFGSNKFTGSIPSVFRNLIDVMTLDIGNNFLSGRIPKFLGKLSNLRILILRNNNFNGSIPKELCQLSNCAKQNIDTAYYDMMLIRSQEEVQFTTKTLSLAYKGEIPKELGLLIEIRSLNLSHNQLFGPIPVNFSNLAKIESLDLSSNNLSGKVPSQLIKLNSLAVFNVSYNNLSGRLPEMKAQFSTFTNASYEGNPLLCGLPLRKFAQIHHRDDRESEGNEDSGAGDDNVEIMMMMKMQQEEEDSDSDYESDEDDEKENQRPLKKKKE</sequence>
<keyword evidence="5" id="KW-0812">Transmembrane</keyword>
<evidence type="ECO:0000256" key="8">
    <source>
        <dbReference type="ARBA" id="ARBA00023136"/>
    </source>
</evidence>
<evidence type="ECO:0000256" key="1">
    <source>
        <dbReference type="ARBA" id="ARBA00004251"/>
    </source>
</evidence>
<organism evidence="12 13">
    <name type="scientific">Centaurea solstitialis</name>
    <name type="common">yellow star-thistle</name>
    <dbReference type="NCBI Taxonomy" id="347529"/>
    <lineage>
        <taxon>Eukaryota</taxon>
        <taxon>Viridiplantae</taxon>
        <taxon>Streptophyta</taxon>
        <taxon>Embryophyta</taxon>
        <taxon>Tracheophyta</taxon>
        <taxon>Spermatophyta</taxon>
        <taxon>Magnoliopsida</taxon>
        <taxon>eudicotyledons</taxon>
        <taxon>Gunneridae</taxon>
        <taxon>Pentapetalae</taxon>
        <taxon>asterids</taxon>
        <taxon>campanulids</taxon>
        <taxon>Asterales</taxon>
        <taxon>Asteraceae</taxon>
        <taxon>Carduoideae</taxon>
        <taxon>Cardueae</taxon>
        <taxon>Centaureinae</taxon>
        <taxon>Centaurea</taxon>
    </lineage>
</organism>
<dbReference type="Proteomes" id="UP001172457">
    <property type="component" value="Chromosome 2"/>
</dbReference>
<comment type="similarity">
    <text evidence="2">Belongs to the RLP family.</text>
</comment>
<dbReference type="Pfam" id="PF00560">
    <property type="entry name" value="LRR_1"/>
    <property type="match status" value="6"/>
</dbReference>
<dbReference type="EMBL" id="JARYMX010000002">
    <property type="protein sequence ID" value="KAJ9560623.1"/>
    <property type="molecule type" value="Genomic_DNA"/>
</dbReference>
<dbReference type="SUPFAM" id="SSF52047">
    <property type="entry name" value="RNI-like"/>
    <property type="match status" value="1"/>
</dbReference>
<dbReference type="SMART" id="SM00369">
    <property type="entry name" value="LRR_TYP"/>
    <property type="match status" value="11"/>
</dbReference>
<evidence type="ECO:0000256" key="6">
    <source>
        <dbReference type="ARBA" id="ARBA00022737"/>
    </source>
</evidence>
<feature type="compositionally biased region" description="Acidic residues" evidence="10">
    <location>
        <begin position="1031"/>
        <end position="1042"/>
    </location>
</feature>
<gene>
    <name evidence="12" type="ORF">OSB04_005783</name>
</gene>
<feature type="region of interest" description="Disordered" evidence="10">
    <location>
        <begin position="1023"/>
        <end position="1080"/>
    </location>
</feature>
<dbReference type="Pfam" id="PF08263">
    <property type="entry name" value="LRRNT_2"/>
    <property type="match status" value="1"/>
</dbReference>
<keyword evidence="9" id="KW-0325">Glycoprotein</keyword>